<keyword evidence="3" id="KW-1185">Reference proteome</keyword>
<dbReference type="EMBL" id="JAAZSQ010000016">
    <property type="protein sequence ID" value="NKX55782.1"/>
    <property type="molecule type" value="Genomic_DNA"/>
</dbReference>
<sequence>MTAMTAWPHRRSASLSRLPPAVQICRPDTAGQSKSVPFLPGGTVEDGDAEAAQAAPEWHLPGARDQIIGRRVNGCSRERHNYAGEDCGGKVSNFHDDLLWTSQNPYGFGQDPKRAALGHSRGGAAIANSGNCSGSQNDQQATGT</sequence>
<comment type="caution">
    <text evidence="2">The sequence shown here is derived from an EMBL/GenBank/DDBJ whole genome shotgun (WGS) entry which is preliminary data.</text>
</comment>
<feature type="compositionally biased region" description="Polar residues" evidence="1">
    <location>
        <begin position="128"/>
        <end position="144"/>
    </location>
</feature>
<dbReference type="Proteomes" id="UP000544090">
    <property type="component" value="Unassembled WGS sequence"/>
</dbReference>
<dbReference type="AlphaFoldDB" id="A0A7X6HEN9"/>
<evidence type="ECO:0000313" key="2">
    <source>
        <dbReference type="EMBL" id="NKX55782.1"/>
    </source>
</evidence>
<organism evidence="2 3">
    <name type="scientific">Arthrobacter mobilis</name>
    <dbReference type="NCBI Taxonomy" id="2724944"/>
    <lineage>
        <taxon>Bacteria</taxon>
        <taxon>Bacillati</taxon>
        <taxon>Actinomycetota</taxon>
        <taxon>Actinomycetes</taxon>
        <taxon>Micrococcales</taxon>
        <taxon>Micrococcaceae</taxon>
        <taxon>Arthrobacter</taxon>
    </lineage>
</organism>
<gene>
    <name evidence="2" type="ORF">HGG74_14790</name>
</gene>
<feature type="region of interest" description="Disordered" evidence="1">
    <location>
        <begin position="115"/>
        <end position="144"/>
    </location>
</feature>
<dbReference type="RefSeq" id="WP_168487554.1">
    <property type="nucleotide sequence ID" value="NZ_JAAZSQ010000016.1"/>
</dbReference>
<protein>
    <submittedName>
        <fullName evidence="2">Uncharacterized protein</fullName>
    </submittedName>
</protein>
<reference evidence="2 3" key="1">
    <citation type="submission" date="2020-04" db="EMBL/GenBank/DDBJ databases">
        <title>Arthrobacter sp. nov.</title>
        <authorList>
            <person name="Liu S."/>
        </authorList>
    </citation>
    <scope>NUCLEOTIDE SEQUENCE [LARGE SCALE GENOMIC DNA]</scope>
    <source>
        <strain evidence="2 3">E918</strain>
    </source>
</reference>
<accession>A0A7X6HEN9</accession>
<name>A0A7X6HEN9_9MICC</name>
<evidence type="ECO:0000256" key="1">
    <source>
        <dbReference type="SAM" id="MobiDB-lite"/>
    </source>
</evidence>
<proteinExistence type="predicted"/>
<evidence type="ECO:0000313" key="3">
    <source>
        <dbReference type="Proteomes" id="UP000544090"/>
    </source>
</evidence>